<reference evidence="1" key="1">
    <citation type="submission" date="2021-03" db="EMBL/GenBank/DDBJ databases">
        <authorList>
            <person name="Tagirdzhanova G."/>
        </authorList>
    </citation>
    <scope>NUCLEOTIDE SEQUENCE</scope>
</reference>
<dbReference type="AlphaFoldDB" id="A0A8H3FIG2"/>
<evidence type="ECO:0000313" key="1">
    <source>
        <dbReference type="EMBL" id="CAF9921546.1"/>
    </source>
</evidence>
<evidence type="ECO:0000313" key="2">
    <source>
        <dbReference type="Proteomes" id="UP000664169"/>
    </source>
</evidence>
<protein>
    <submittedName>
        <fullName evidence="1">Uncharacterized protein</fullName>
    </submittedName>
</protein>
<dbReference type="Proteomes" id="UP000664169">
    <property type="component" value="Unassembled WGS sequence"/>
</dbReference>
<gene>
    <name evidence="1" type="ORF">GOMPHAMPRED_002317</name>
</gene>
<dbReference type="EMBL" id="CAJPDQ010000017">
    <property type="protein sequence ID" value="CAF9921546.1"/>
    <property type="molecule type" value="Genomic_DNA"/>
</dbReference>
<proteinExistence type="predicted"/>
<accession>A0A8H3FIG2</accession>
<organism evidence="1 2">
    <name type="scientific">Gomphillus americanus</name>
    <dbReference type="NCBI Taxonomy" id="1940652"/>
    <lineage>
        <taxon>Eukaryota</taxon>
        <taxon>Fungi</taxon>
        <taxon>Dikarya</taxon>
        <taxon>Ascomycota</taxon>
        <taxon>Pezizomycotina</taxon>
        <taxon>Lecanoromycetes</taxon>
        <taxon>OSLEUM clade</taxon>
        <taxon>Ostropomycetidae</taxon>
        <taxon>Ostropales</taxon>
        <taxon>Graphidaceae</taxon>
        <taxon>Gomphilloideae</taxon>
        <taxon>Gomphillus</taxon>
    </lineage>
</organism>
<keyword evidence="2" id="KW-1185">Reference proteome</keyword>
<sequence>MQHPMFQVIIIPKRQLAEAWGVGNFVRPRPATPIVVGDIPFNPIDGENKRDLARRIALARSDHALKDGSFRNTMRATNSLEVA</sequence>
<name>A0A8H3FIG2_9LECA</name>
<comment type="caution">
    <text evidence="1">The sequence shown here is derived from an EMBL/GenBank/DDBJ whole genome shotgun (WGS) entry which is preliminary data.</text>
</comment>